<dbReference type="RefSeq" id="WP_047942136.1">
    <property type="nucleotide sequence ID" value="NZ_CP053989.1"/>
</dbReference>
<comment type="caution">
    <text evidence="1">The sequence shown here is derived from an EMBL/GenBank/DDBJ whole genome shotgun (WGS) entry which is preliminary data.</text>
</comment>
<proteinExistence type="predicted"/>
<dbReference type="InterPro" id="IPR052913">
    <property type="entry name" value="Glycopeptide_resist_protein"/>
</dbReference>
<dbReference type="AlphaFoldDB" id="A0A0J1IKY1"/>
<dbReference type="PANTHER" id="PTHR35788">
    <property type="entry name" value="EXPORTED PROTEIN-RELATED"/>
    <property type="match status" value="1"/>
</dbReference>
<dbReference type="Proteomes" id="UP000036045">
    <property type="component" value="Unassembled WGS sequence"/>
</dbReference>
<protein>
    <submittedName>
        <fullName evidence="1">Uncharacterized protein</fullName>
    </submittedName>
</protein>
<evidence type="ECO:0000313" key="2">
    <source>
        <dbReference type="Proteomes" id="UP000036045"/>
    </source>
</evidence>
<gene>
    <name evidence="1" type="ORF">ABW02_11150</name>
</gene>
<organism evidence="1 2">
    <name type="scientific">Niallia circulans</name>
    <name type="common">Bacillus circulans</name>
    <dbReference type="NCBI Taxonomy" id="1397"/>
    <lineage>
        <taxon>Bacteria</taxon>
        <taxon>Bacillati</taxon>
        <taxon>Bacillota</taxon>
        <taxon>Bacilli</taxon>
        <taxon>Bacillales</taxon>
        <taxon>Bacillaceae</taxon>
        <taxon>Niallia</taxon>
    </lineage>
</organism>
<evidence type="ECO:0000313" key="1">
    <source>
        <dbReference type="EMBL" id="KLV26637.1"/>
    </source>
</evidence>
<sequence>MYVHFLLGVLLFSHSVLLSGDFIKATESISQPKGKKEENFLWKSPGLPVIHTDEFNKVMDEIDKKVYIAPKDAAVNKYGEIVPEEVGYRLHRVKFIEQMYAHYFNDTSSNKGYPLEVIYPKVDSELLESIRRKKIGRYITSFNKGNKERSMNISLATEAINNSVIFPNEKFSFNQIVGKRTVEKGYLQAPVIIHGKFSEDIGGGICQVSSTLFNAVDNAGLNIIQRYSHSRKISYVPPKRDATVSWDGPDFVFENNYELPVLIQAKMLGHHLLIEIYSAETISYQPRKVPYL</sequence>
<dbReference type="PANTHER" id="PTHR35788:SF1">
    <property type="entry name" value="EXPORTED PROTEIN"/>
    <property type="match status" value="1"/>
</dbReference>
<dbReference type="Pfam" id="PF04294">
    <property type="entry name" value="VanW"/>
    <property type="match status" value="1"/>
</dbReference>
<dbReference type="GeneID" id="56351489"/>
<accession>A0A0J1IKY1</accession>
<dbReference type="PATRIC" id="fig|1397.4.peg.5549"/>
<dbReference type="InterPro" id="IPR007391">
    <property type="entry name" value="Vancomycin_resist_VanW"/>
</dbReference>
<name>A0A0J1IKY1_NIACI</name>
<dbReference type="EMBL" id="LDPH01000008">
    <property type="protein sequence ID" value="KLV26637.1"/>
    <property type="molecule type" value="Genomic_DNA"/>
</dbReference>
<dbReference type="OrthoDB" id="9813301at2"/>
<keyword evidence="2" id="KW-1185">Reference proteome</keyword>
<reference evidence="1 2" key="1">
    <citation type="submission" date="2015-05" db="EMBL/GenBank/DDBJ databases">
        <title>Whole genome sequence and identification of bacterial endophytes from Costus igneus.</title>
        <authorList>
            <person name="Lee Y.P."/>
            <person name="Gan H.M."/>
            <person name="Eng W."/>
            <person name="Wheatley M.S."/>
            <person name="Caraballo A."/>
            <person name="Polter S."/>
            <person name="Savka M.A."/>
            <person name="Hudson A.O."/>
        </authorList>
    </citation>
    <scope>NUCLEOTIDE SEQUENCE [LARGE SCALE GENOMIC DNA]</scope>
    <source>
        <strain evidence="1 2">RIT379</strain>
    </source>
</reference>